<keyword evidence="4" id="KW-0378">Hydrolase</keyword>
<gene>
    <name evidence="7" type="ORF">HND93_15030</name>
</gene>
<dbReference type="RefSeq" id="WP_180282802.1">
    <property type="nucleotide sequence ID" value="NZ_JABFDB010000010.1"/>
</dbReference>
<dbReference type="Proteomes" id="UP000584642">
    <property type="component" value="Unassembled WGS sequence"/>
</dbReference>
<protein>
    <submittedName>
        <fullName evidence="7">N-acyl homoserine lactonase family protein</fullName>
    </submittedName>
</protein>
<comment type="cofactor">
    <cofactor evidence="1">
        <name>Zn(2+)</name>
        <dbReference type="ChEBI" id="CHEBI:29105"/>
    </cofactor>
</comment>
<keyword evidence="3" id="KW-0479">Metal-binding</keyword>
<dbReference type="PANTHER" id="PTHR42978:SF7">
    <property type="entry name" value="METALLO-HYDROLASE RV2300C-RELATED"/>
    <property type="match status" value="1"/>
</dbReference>
<evidence type="ECO:0000256" key="2">
    <source>
        <dbReference type="ARBA" id="ARBA00007749"/>
    </source>
</evidence>
<dbReference type="SMART" id="SM00849">
    <property type="entry name" value="Lactamase_B"/>
    <property type="match status" value="1"/>
</dbReference>
<dbReference type="CDD" id="cd07729">
    <property type="entry name" value="AHL_lactonase_MBL-fold"/>
    <property type="match status" value="1"/>
</dbReference>
<comment type="similarity">
    <text evidence="2">Belongs to the metallo-beta-lactamase superfamily.</text>
</comment>
<dbReference type="InterPro" id="IPR036866">
    <property type="entry name" value="RibonucZ/Hydroxyglut_hydro"/>
</dbReference>
<keyword evidence="8" id="KW-1185">Reference proteome</keyword>
<evidence type="ECO:0000256" key="1">
    <source>
        <dbReference type="ARBA" id="ARBA00001947"/>
    </source>
</evidence>
<dbReference type="Gene3D" id="3.60.15.10">
    <property type="entry name" value="Ribonuclease Z/Hydroxyacylglutathione hydrolase-like"/>
    <property type="match status" value="1"/>
</dbReference>
<sequence length="268" mass="29861">MPDLQPYEVYAVRYAHNPAATASHNFVGGDPHDAPMPLDYFVWALKGPDRTFIIDTGFDEPMARKRKRDFFRCPGEGLKTIGIDPDSVRDVILTHMHYDHCGNYDLFPNARFHLQDEEMAYCTGRCMCHGALRMPFEVEDVVAMVRKVFDGRVAFHTGAAEIAPGVSVHHVGGHSKGLQVVRVWTRRGWLVVASDASHFYANMEQGRAFPILYSLGDTLEGYDTLRALASERSTIIPGHDPLVLKRYPAPAPGLEGVVVRLDADPIDA</sequence>
<dbReference type="Pfam" id="PF00753">
    <property type="entry name" value="Lactamase_B"/>
    <property type="match status" value="1"/>
</dbReference>
<evidence type="ECO:0000256" key="5">
    <source>
        <dbReference type="ARBA" id="ARBA00022833"/>
    </source>
</evidence>
<dbReference type="EMBL" id="JABFDB010000010">
    <property type="protein sequence ID" value="NYZ21027.1"/>
    <property type="molecule type" value="Genomic_DNA"/>
</dbReference>
<feature type="domain" description="Metallo-beta-lactamase" evidence="6">
    <location>
        <begin position="39"/>
        <end position="239"/>
    </location>
</feature>
<dbReference type="InterPro" id="IPR001279">
    <property type="entry name" value="Metallo-B-lactamas"/>
</dbReference>
<comment type="caution">
    <text evidence="7">The sequence shown here is derived from an EMBL/GenBank/DDBJ whole genome shotgun (WGS) entry which is preliminary data.</text>
</comment>
<evidence type="ECO:0000256" key="3">
    <source>
        <dbReference type="ARBA" id="ARBA00022723"/>
    </source>
</evidence>
<evidence type="ECO:0000313" key="8">
    <source>
        <dbReference type="Proteomes" id="UP000584642"/>
    </source>
</evidence>
<evidence type="ECO:0000256" key="4">
    <source>
        <dbReference type="ARBA" id="ARBA00022801"/>
    </source>
</evidence>
<evidence type="ECO:0000313" key="7">
    <source>
        <dbReference type="EMBL" id="NYZ21027.1"/>
    </source>
</evidence>
<accession>A0ABX2TAG7</accession>
<organism evidence="7 8">
    <name type="scientific">Azospirillum oleiclasticum</name>
    <dbReference type="NCBI Taxonomy" id="2735135"/>
    <lineage>
        <taxon>Bacteria</taxon>
        <taxon>Pseudomonadati</taxon>
        <taxon>Pseudomonadota</taxon>
        <taxon>Alphaproteobacteria</taxon>
        <taxon>Rhodospirillales</taxon>
        <taxon>Azospirillaceae</taxon>
        <taxon>Azospirillum</taxon>
    </lineage>
</organism>
<dbReference type="InterPro" id="IPR051013">
    <property type="entry name" value="MBL_superfamily_lactonases"/>
</dbReference>
<proteinExistence type="inferred from homology"/>
<dbReference type="PANTHER" id="PTHR42978">
    <property type="entry name" value="QUORUM-QUENCHING LACTONASE YTNP-RELATED-RELATED"/>
    <property type="match status" value="1"/>
</dbReference>
<reference evidence="7 8" key="1">
    <citation type="submission" date="2020-05" db="EMBL/GenBank/DDBJ databases">
        <title>Azospirillum oleiclasticum sp. nov, a nitrogen-fixing and heavy crude oil-emulsifying bacterium isolated from the crude oil of Yumen Oilfield.</title>
        <authorList>
            <person name="Wu D."/>
            <person name="Cai M."/>
            <person name="Zhang X."/>
        </authorList>
    </citation>
    <scope>NUCLEOTIDE SEQUENCE [LARGE SCALE GENOMIC DNA]</scope>
    <source>
        <strain evidence="7 8">ROY-1-1-2</strain>
    </source>
</reference>
<dbReference type="SUPFAM" id="SSF56281">
    <property type="entry name" value="Metallo-hydrolase/oxidoreductase"/>
    <property type="match status" value="1"/>
</dbReference>
<keyword evidence="5" id="KW-0862">Zinc</keyword>
<evidence type="ECO:0000259" key="6">
    <source>
        <dbReference type="SMART" id="SM00849"/>
    </source>
</evidence>
<name>A0ABX2TAG7_9PROT</name>